<dbReference type="Gene3D" id="3.30.450.20">
    <property type="entry name" value="PAS domain"/>
    <property type="match status" value="2"/>
</dbReference>
<keyword evidence="10" id="KW-0472">Membrane</keyword>
<dbReference type="EMBL" id="CP036289">
    <property type="protein sequence ID" value="QDU75798.1"/>
    <property type="molecule type" value="Genomic_DNA"/>
</dbReference>
<name>A0A518C993_9BACT</name>
<dbReference type="InterPro" id="IPR050482">
    <property type="entry name" value="Sensor_HK_TwoCompSys"/>
</dbReference>
<dbReference type="Pfam" id="PF07730">
    <property type="entry name" value="HisKA_3"/>
    <property type="match status" value="1"/>
</dbReference>
<dbReference type="Pfam" id="PF02518">
    <property type="entry name" value="HATPase_c"/>
    <property type="match status" value="1"/>
</dbReference>
<dbReference type="PROSITE" id="PS50109">
    <property type="entry name" value="HIS_KIN"/>
    <property type="match status" value="1"/>
</dbReference>
<keyword evidence="2" id="KW-1003">Cell membrane</keyword>
<dbReference type="Pfam" id="PF00989">
    <property type="entry name" value="PAS"/>
    <property type="match status" value="1"/>
</dbReference>
<dbReference type="InterPro" id="IPR013767">
    <property type="entry name" value="PAS_fold"/>
</dbReference>
<dbReference type="FunFam" id="3.30.450.20:FF:000060">
    <property type="entry name" value="Sensor protein FixL"/>
    <property type="match status" value="1"/>
</dbReference>
<dbReference type="Gene3D" id="1.20.5.1930">
    <property type="match status" value="1"/>
</dbReference>
<dbReference type="InterPro" id="IPR001789">
    <property type="entry name" value="Sig_transdc_resp-reg_receiver"/>
</dbReference>
<dbReference type="GO" id="GO:0005524">
    <property type="term" value="F:ATP binding"/>
    <property type="evidence" value="ECO:0007669"/>
    <property type="project" value="UniProtKB-KW"/>
</dbReference>
<evidence type="ECO:0000259" key="17">
    <source>
        <dbReference type="PROSITE" id="PS50113"/>
    </source>
</evidence>
<gene>
    <name evidence="18" type="primary">fixL_4</name>
    <name evidence="18" type="ORF">Pan97_28400</name>
</gene>
<dbReference type="NCBIfam" id="TIGR00229">
    <property type="entry name" value="sensory_box"/>
    <property type="match status" value="2"/>
</dbReference>
<reference evidence="19" key="1">
    <citation type="submission" date="2019-02" db="EMBL/GenBank/DDBJ databases">
        <title>Deep-cultivation of Planctomycetes and their phenomic and genomic characterization uncovers novel biology.</title>
        <authorList>
            <person name="Wiegand S."/>
            <person name="Jogler M."/>
            <person name="Boedeker C."/>
            <person name="Pinto D."/>
            <person name="Vollmers J."/>
            <person name="Rivas-Marin E."/>
            <person name="Kohn T."/>
            <person name="Peeters S.H."/>
            <person name="Heuer A."/>
            <person name="Rast P."/>
            <person name="Oberbeckmann S."/>
            <person name="Bunk B."/>
            <person name="Jeske O."/>
            <person name="Meyerdierks A."/>
            <person name="Storesund J.E."/>
            <person name="Kallscheuer N."/>
            <person name="Luecker S."/>
            <person name="Lage O.M."/>
            <person name="Pohl T."/>
            <person name="Merkel B.J."/>
            <person name="Hornburger P."/>
            <person name="Mueller R.-W."/>
            <person name="Bruemmer F."/>
            <person name="Labrenz M."/>
            <person name="Spormann A.M."/>
            <person name="Op den Camp H."/>
            <person name="Overmann J."/>
            <person name="Amann R."/>
            <person name="Jetten M.S.M."/>
            <person name="Mascher T."/>
            <person name="Medema M.H."/>
            <person name="Devos D.P."/>
            <person name="Kaster A.-K."/>
            <person name="Ovreas L."/>
            <person name="Rohde M."/>
            <person name="Galperin M.Y."/>
            <person name="Jogler C."/>
        </authorList>
    </citation>
    <scope>NUCLEOTIDE SEQUENCE [LARGE SCALE GENOMIC DNA]</scope>
    <source>
        <strain evidence="19">Pan97</strain>
    </source>
</reference>
<proteinExistence type="predicted"/>
<keyword evidence="4" id="KW-0812">Transmembrane</keyword>
<sequence>MLVIESAPDTRGHIQDVIEHDGHHVRLASSFDEAIEQGDWQEIDVILLDTELACGDAREILPRLRRLAPHAAIVYAASNPNVEDAVQTLREGAYDYLLKPINADILRATLLRISQLSYTRASLKLETDARQYAENQHRLLAEAIAHLGEGVVITKTEFNGSCPRIVFVNEAICRITGYHKTELLGETPEIFHGENTDSQSVEEVSEAIHARRPFQGELLFYRKDGTTYDAEIICTPMIDSEGRCTNYVSIHRDITEKIRSARQLSERESRLRAILQTATDAIVTIDPKGMIVGVNPATLRIFGYEERELIGTNVSILMPEPYRSEHDDYLSRYLRTGEARIIGIGREVIAKKKDGSTFPVHLAVSRIDAPPLFTGIIRDISALKELQKQVLEIAAEEDRRIGHELHDSVQQQLTGLGLLSQTVAEMLSDSNDWEARCQPTVAKVARLADRVARGISEAAREVHNLSRGLVPVEIDAEGLRAALEELAERVSIQYGVVCACEFRGDINLTNNFVATHLFRIVQEAVTNAMKHGDASRIDIRLVGTDRTISLEVIDNGRGIQTGTLSNLGTGLKIMQYRSSLIGGVIKIVPGPDGGTLVNCTVSREGNLEVTH</sequence>
<evidence type="ECO:0000259" key="16">
    <source>
        <dbReference type="PROSITE" id="PS50112"/>
    </source>
</evidence>
<dbReference type="InterPro" id="IPR011712">
    <property type="entry name" value="Sig_transdc_His_kin_sub3_dim/P"/>
</dbReference>
<dbReference type="InterPro" id="IPR036890">
    <property type="entry name" value="HATPase_C_sf"/>
</dbReference>
<dbReference type="InterPro" id="IPR011006">
    <property type="entry name" value="CheY-like_superfamily"/>
</dbReference>
<dbReference type="CDD" id="cd00130">
    <property type="entry name" value="PAS"/>
    <property type="match status" value="2"/>
</dbReference>
<dbReference type="GO" id="GO:0006355">
    <property type="term" value="P:regulation of DNA-templated transcription"/>
    <property type="evidence" value="ECO:0007669"/>
    <property type="project" value="InterPro"/>
</dbReference>
<evidence type="ECO:0000256" key="8">
    <source>
        <dbReference type="ARBA" id="ARBA00022989"/>
    </source>
</evidence>
<feature type="domain" description="PAC" evidence="17">
    <location>
        <begin position="214"/>
        <end position="266"/>
    </location>
</feature>
<evidence type="ECO:0000256" key="10">
    <source>
        <dbReference type="ARBA" id="ARBA00023136"/>
    </source>
</evidence>
<evidence type="ECO:0000256" key="7">
    <source>
        <dbReference type="ARBA" id="ARBA00022840"/>
    </source>
</evidence>
<dbReference type="SUPFAM" id="SSF55785">
    <property type="entry name" value="PYP-like sensor domain (PAS domain)"/>
    <property type="match status" value="2"/>
</dbReference>
<feature type="modified residue" description="4-aspartylphosphate" evidence="13">
    <location>
        <position position="49"/>
    </location>
</feature>
<dbReference type="CDD" id="cd00156">
    <property type="entry name" value="REC"/>
    <property type="match status" value="1"/>
</dbReference>
<feature type="domain" description="Response regulatory" evidence="15">
    <location>
        <begin position="1"/>
        <end position="114"/>
    </location>
</feature>
<feature type="domain" description="Histidine kinase" evidence="14">
    <location>
        <begin position="400"/>
        <end position="605"/>
    </location>
</feature>
<accession>A0A518C993</accession>
<dbReference type="SUPFAM" id="SSF55874">
    <property type="entry name" value="ATPase domain of HSP90 chaperone/DNA topoisomerase II/histidine kinase"/>
    <property type="match status" value="1"/>
</dbReference>
<evidence type="ECO:0000313" key="19">
    <source>
        <dbReference type="Proteomes" id="UP000318626"/>
    </source>
</evidence>
<dbReference type="GO" id="GO:0000155">
    <property type="term" value="F:phosphorelay sensor kinase activity"/>
    <property type="evidence" value="ECO:0007669"/>
    <property type="project" value="InterPro"/>
</dbReference>
<evidence type="ECO:0000259" key="15">
    <source>
        <dbReference type="PROSITE" id="PS50110"/>
    </source>
</evidence>
<dbReference type="InterPro" id="IPR003594">
    <property type="entry name" value="HATPase_dom"/>
</dbReference>
<feature type="domain" description="PAS" evidence="16">
    <location>
        <begin position="136"/>
        <end position="211"/>
    </location>
</feature>
<keyword evidence="5" id="KW-0547">Nucleotide-binding</keyword>
<evidence type="ECO:0000256" key="5">
    <source>
        <dbReference type="ARBA" id="ARBA00022741"/>
    </source>
</evidence>
<keyword evidence="7" id="KW-0067">ATP-binding</keyword>
<dbReference type="AlphaFoldDB" id="A0A518C993"/>
<dbReference type="PROSITE" id="PS50113">
    <property type="entry name" value="PAC"/>
    <property type="match status" value="1"/>
</dbReference>
<evidence type="ECO:0000256" key="13">
    <source>
        <dbReference type="PROSITE-ProRule" id="PRU00169"/>
    </source>
</evidence>
<dbReference type="PROSITE" id="PS50112">
    <property type="entry name" value="PAS"/>
    <property type="match status" value="2"/>
</dbReference>
<comment type="subcellular location">
    <subcellularLocation>
        <location evidence="1">Cell membrane</location>
        <topology evidence="1">Multi-pass membrane protein</topology>
    </subcellularLocation>
</comment>
<keyword evidence="3 18" id="KW-0808">Transferase</keyword>
<dbReference type="InterPro" id="IPR005467">
    <property type="entry name" value="His_kinase_dom"/>
</dbReference>
<dbReference type="SUPFAM" id="SSF52172">
    <property type="entry name" value="CheY-like"/>
    <property type="match status" value="1"/>
</dbReference>
<evidence type="ECO:0000259" key="14">
    <source>
        <dbReference type="PROSITE" id="PS50109"/>
    </source>
</evidence>
<evidence type="ECO:0000313" key="18">
    <source>
        <dbReference type="EMBL" id="QDU75798.1"/>
    </source>
</evidence>
<evidence type="ECO:0000256" key="1">
    <source>
        <dbReference type="ARBA" id="ARBA00004651"/>
    </source>
</evidence>
<dbReference type="GO" id="GO:0046983">
    <property type="term" value="F:protein dimerization activity"/>
    <property type="evidence" value="ECO:0007669"/>
    <property type="project" value="InterPro"/>
</dbReference>
<dbReference type="SMART" id="SM00448">
    <property type="entry name" value="REC"/>
    <property type="match status" value="1"/>
</dbReference>
<dbReference type="SMART" id="SM00387">
    <property type="entry name" value="HATPase_c"/>
    <property type="match status" value="1"/>
</dbReference>
<dbReference type="PROSITE" id="PS50110">
    <property type="entry name" value="RESPONSE_REGULATORY"/>
    <property type="match status" value="1"/>
</dbReference>
<evidence type="ECO:0000256" key="11">
    <source>
        <dbReference type="ARBA" id="ARBA00059827"/>
    </source>
</evidence>
<evidence type="ECO:0000256" key="6">
    <source>
        <dbReference type="ARBA" id="ARBA00022777"/>
    </source>
</evidence>
<dbReference type="KEGG" id="bvo:Pan97_28400"/>
<dbReference type="InterPro" id="IPR000014">
    <property type="entry name" value="PAS"/>
</dbReference>
<keyword evidence="19" id="KW-1185">Reference proteome</keyword>
<evidence type="ECO:0000256" key="2">
    <source>
        <dbReference type="ARBA" id="ARBA00022475"/>
    </source>
</evidence>
<comment type="function">
    <text evidence="11">Putative oxygen sensor; modulates the activity of FixJ, a transcriptional activator of nitrogen fixation fixK gene. FixL probably acts as a kinase that phosphorylates FixJ.</text>
</comment>
<organism evidence="18 19">
    <name type="scientific">Bremerella volcania</name>
    <dbReference type="NCBI Taxonomy" id="2527984"/>
    <lineage>
        <taxon>Bacteria</taxon>
        <taxon>Pseudomonadati</taxon>
        <taxon>Planctomycetota</taxon>
        <taxon>Planctomycetia</taxon>
        <taxon>Pirellulales</taxon>
        <taxon>Pirellulaceae</taxon>
        <taxon>Bremerella</taxon>
    </lineage>
</organism>
<keyword evidence="8" id="KW-1133">Transmembrane helix</keyword>
<dbReference type="Pfam" id="PF13426">
    <property type="entry name" value="PAS_9"/>
    <property type="match status" value="1"/>
</dbReference>
<feature type="domain" description="PAS" evidence="16">
    <location>
        <begin position="267"/>
        <end position="337"/>
    </location>
</feature>
<dbReference type="CDD" id="cd16917">
    <property type="entry name" value="HATPase_UhpB-NarQ-NarX-like"/>
    <property type="match status" value="1"/>
</dbReference>
<dbReference type="SMART" id="SM00091">
    <property type="entry name" value="PAS"/>
    <property type="match status" value="2"/>
</dbReference>
<dbReference type="Proteomes" id="UP000318626">
    <property type="component" value="Chromosome"/>
</dbReference>
<evidence type="ECO:0000256" key="4">
    <source>
        <dbReference type="ARBA" id="ARBA00022692"/>
    </source>
</evidence>
<dbReference type="Gene3D" id="3.40.50.2300">
    <property type="match status" value="1"/>
</dbReference>
<dbReference type="PANTHER" id="PTHR24421">
    <property type="entry name" value="NITRATE/NITRITE SENSOR PROTEIN NARX-RELATED"/>
    <property type="match status" value="1"/>
</dbReference>
<dbReference type="Pfam" id="PF00072">
    <property type="entry name" value="Response_reg"/>
    <property type="match status" value="1"/>
</dbReference>
<keyword evidence="13" id="KW-0597">Phosphoprotein</keyword>
<dbReference type="InterPro" id="IPR035965">
    <property type="entry name" value="PAS-like_dom_sf"/>
</dbReference>
<dbReference type="Gene3D" id="3.30.565.10">
    <property type="entry name" value="Histidine kinase-like ATPase, C-terminal domain"/>
    <property type="match status" value="1"/>
</dbReference>
<dbReference type="SMART" id="SM00086">
    <property type="entry name" value="PAC"/>
    <property type="match status" value="2"/>
</dbReference>
<dbReference type="GO" id="GO:0005886">
    <property type="term" value="C:plasma membrane"/>
    <property type="evidence" value="ECO:0007669"/>
    <property type="project" value="UniProtKB-SubCell"/>
</dbReference>
<keyword evidence="6" id="KW-0418">Kinase</keyword>
<evidence type="ECO:0000256" key="12">
    <source>
        <dbReference type="ARBA" id="ARBA00070616"/>
    </source>
</evidence>
<dbReference type="PANTHER" id="PTHR24421:SF37">
    <property type="entry name" value="SENSOR HISTIDINE KINASE NARS"/>
    <property type="match status" value="1"/>
</dbReference>
<evidence type="ECO:0000256" key="9">
    <source>
        <dbReference type="ARBA" id="ARBA00023012"/>
    </source>
</evidence>
<keyword evidence="9" id="KW-0902">Two-component regulatory system</keyword>
<protein>
    <recommendedName>
        <fullName evidence="12">Sensor protein FixL</fullName>
    </recommendedName>
</protein>
<evidence type="ECO:0000256" key="3">
    <source>
        <dbReference type="ARBA" id="ARBA00022679"/>
    </source>
</evidence>
<dbReference type="InterPro" id="IPR001610">
    <property type="entry name" value="PAC"/>
</dbReference>
<dbReference type="InterPro" id="IPR000700">
    <property type="entry name" value="PAS-assoc_C"/>
</dbReference>